<keyword evidence="2" id="KW-1185">Reference proteome</keyword>
<reference evidence="1" key="1">
    <citation type="submission" date="2020-09" db="EMBL/GenBank/DDBJ databases">
        <title>Draft Genome Sequence of Paenibacillus sp. WST5.</title>
        <authorList>
            <person name="Bao Z."/>
        </authorList>
    </citation>
    <scope>NUCLEOTIDE SEQUENCE</scope>
    <source>
        <strain evidence="1">WST5</strain>
    </source>
</reference>
<name>A0A926KLT7_9BACL</name>
<proteinExistence type="predicted"/>
<evidence type="ECO:0000313" key="1">
    <source>
        <dbReference type="EMBL" id="MBD0380177.1"/>
    </source>
</evidence>
<organism evidence="1 2">
    <name type="scientific">Paenibacillus sedimenti</name>
    <dbReference type="NCBI Taxonomy" id="2770274"/>
    <lineage>
        <taxon>Bacteria</taxon>
        <taxon>Bacillati</taxon>
        <taxon>Bacillota</taxon>
        <taxon>Bacilli</taxon>
        <taxon>Bacillales</taxon>
        <taxon>Paenibacillaceae</taxon>
        <taxon>Paenibacillus</taxon>
    </lineage>
</organism>
<dbReference type="RefSeq" id="WP_188174002.1">
    <property type="nucleotide sequence ID" value="NZ_JACVVD010000003.1"/>
</dbReference>
<accession>A0A926KLT7</accession>
<protein>
    <submittedName>
        <fullName evidence="1">Uncharacterized protein</fullName>
    </submittedName>
</protein>
<sequence>MDRTDELLEKYGLVPETEYLEVIRKLLIDEIENNNSEDNEYLKTLCIKLFSLGNVEDTYLIWRAKNKNFDTGCYIDIQLLCGAGIEETKKYLSNDLSNDAFDELSYIENGVISGDFNDFSRAKIIKFYKEYYGIE</sequence>
<gene>
    <name evidence="1" type="ORF">ICC18_08645</name>
</gene>
<comment type="caution">
    <text evidence="1">The sequence shown here is derived from an EMBL/GenBank/DDBJ whole genome shotgun (WGS) entry which is preliminary data.</text>
</comment>
<evidence type="ECO:0000313" key="2">
    <source>
        <dbReference type="Proteomes" id="UP000650466"/>
    </source>
</evidence>
<dbReference type="EMBL" id="JACVVD010000003">
    <property type="protein sequence ID" value="MBD0380177.1"/>
    <property type="molecule type" value="Genomic_DNA"/>
</dbReference>
<dbReference type="Proteomes" id="UP000650466">
    <property type="component" value="Unassembled WGS sequence"/>
</dbReference>
<dbReference type="AlphaFoldDB" id="A0A926KLT7"/>